<reference evidence="1" key="1">
    <citation type="journal article" date="2021" name="New Phytol.">
        <title>Evolutionary innovations through gain and loss of genes in the ectomycorrhizal Boletales.</title>
        <authorList>
            <person name="Wu G."/>
            <person name="Miyauchi S."/>
            <person name="Morin E."/>
            <person name="Kuo A."/>
            <person name="Drula E."/>
            <person name="Varga T."/>
            <person name="Kohler A."/>
            <person name="Feng B."/>
            <person name="Cao Y."/>
            <person name="Lipzen A."/>
            <person name="Daum C."/>
            <person name="Hundley H."/>
            <person name="Pangilinan J."/>
            <person name="Johnson J."/>
            <person name="Barry K."/>
            <person name="LaButti K."/>
            <person name="Ng V."/>
            <person name="Ahrendt S."/>
            <person name="Min B."/>
            <person name="Choi I.G."/>
            <person name="Park H."/>
            <person name="Plett J.M."/>
            <person name="Magnuson J."/>
            <person name="Spatafora J.W."/>
            <person name="Nagy L.G."/>
            <person name="Henrissat B."/>
            <person name="Grigoriev I.V."/>
            <person name="Yang Z.L."/>
            <person name="Xu J."/>
            <person name="Martin F.M."/>
        </authorList>
    </citation>
    <scope>NUCLEOTIDE SEQUENCE</scope>
    <source>
        <strain evidence="1">KUC20120723A-06</strain>
    </source>
</reference>
<name>A0ACB8BQW7_9AGAM</name>
<evidence type="ECO:0000313" key="1">
    <source>
        <dbReference type="EMBL" id="KAH7927227.1"/>
    </source>
</evidence>
<keyword evidence="2" id="KW-1185">Reference proteome</keyword>
<protein>
    <submittedName>
        <fullName evidence="1">Uncharacterized protein</fullName>
    </submittedName>
</protein>
<comment type="caution">
    <text evidence="1">The sequence shown here is derived from an EMBL/GenBank/DDBJ whole genome shotgun (WGS) entry which is preliminary data.</text>
</comment>
<accession>A0ACB8BQW7</accession>
<proteinExistence type="predicted"/>
<evidence type="ECO:0000313" key="2">
    <source>
        <dbReference type="Proteomes" id="UP000790709"/>
    </source>
</evidence>
<sequence length="135" mass="14887">MRRVHRLPVLAIYSQGGGKSAPHSWQHEVKSIGAVSYLAMQVYEYAFLQQFRAVHHGVATLQAFTFTHLPSDRFLWRLHGSVSLTPDGRMLDIGEAAFDVYSQLRNRLPALLTAAKSLSGARRKAADSAGGSDVH</sequence>
<gene>
    <name evidence="1" type="ORF">BV22DRAFT_1007488</name>
</gene>
<dbReference type="EMBL" id="MU266370">
    <property type="protein sequence ID" value="KAH7927227.1"/>
    <property type="molecule type" value="Genomic_DNA"/>
</dbReference>
<dbReference type="Proteomes" id="UP000790709">
    <property type="component" value="Unassembled WGS sequence"/>
</dbReference>
<organism evidence="1 2">
    <name type="scientific">Leucogyrophana mollusca</name>
    <dbReference type="NCBI Taxonomy" id="85980"/>
    <lineage>
        <taxon>Eukaryota</taxon>
        <taxon>Fungi</taxon>
        <taxon>Dikarya</taxon>
        <taxon>Basidiomycota</taxon>
        <taxon>Agaricomycotina</taxon>
        <taxon>Agaricomycetes</taxon>
        <taxon>Agaricomycetidae</taxon>
        <taxon>Boletales</taxon>
        <taxon>Boletales incertae sedis</taxon>
        <taxon>Leucogyrophana</taxon>
    </lineage>
</organism>